<name>A0A3S0Z7H2_ELYCH</name>
<protein>
    <submittedName>
        <fullName evidence="2">Uncharacterized protein</fullName>
    </submittedName>
</protein>
<feature type="region of interest" description="Disordered" evidence="1">
    <location>
        <begin position="1"/>
        <end position="47"/>
    </location>
</feature>
<keyword evidence="3" id="KW-1185">Reference proteome</keyword>
<dbReference type="Proteomes" id="UP000271974">
    <property type="component" value="Unassembled WGS sequence"/>
</dbReference>
<dbReference type="AlphaFoldDB" id="A0A3S0Z7H2"/>
<feature type="compositionally biased region" description="Polar residues" evidence="1">
    <location>
        <begin position="113"/>
        <end position="130"/>
    </location>
</feature>
<accession>A0A3S0Z7H2</accession>
<dbReference type="OrthoDB" id="6162206at2759"/>
<dbReference type="PANTHER" id="PTHR10773">
    <property type="entry name" value="DNA-DIRECTED RNA POLYMERASES I, II, AND III SUBUNIT RPABC2"/>
    <property type="match status" value="1"/>
</dbReference>
<comment type="caution">
    <text evidence="2">The sequence shown here is derived from an EMBL/GenBank/DDBJ whole genome shotgun (WGS) entry which is preliminary data.</text>
</comment>
<evidence type="ECO:0000313" key="2">
    <source>
        <dbReference type="EMBL" id="RUS71130.1"/>
    </source>
</evidence>
<dbReference type="EMBL" id="RQTK01001268">
    <property type="protein sequence ID" value="RUS71130.1"/>
    <property type="molecule type" value="Genomic_DNA"/>
</dbReference>
<feature type="compositionally biased region" description="Polar residues" evidence="1">
    <location>
        <begin position="83"/>
        <end position="92"/>
    </location>
</feature>
<feature type="region of interest" description="Disordered" evidence="1">
    <location>
        <begin position="66"/>
        <end position="177"/>
    </location>
</feature>
<feature type="compositionally biased region" description="Polar residues" evidence="1">
    <location>
        <begin position="1"/>
        <end position="20"/>
    </location>
</feature>
<sequence>MTCSNTMPPTEQENTPSTSADAAVEREVPTLSAQCSSSSEDEFHELPLSAVRKIIRAGKAVLEDEICKGGDSSSDEYVPPGSYSCSDFTPSDNEPLYRSTPSNTPSKPAEENSALSSLVQLRAAQPSTATVDVPVEVSVPTPQQINEEEQSNQEEEMRGRRRKRRTKEERDAQATEKLNNKMRRHSVLEGCSRDKCRKKCHEHFNERTREEINNRFWRMDYVSQKLLIRQLVTVRECKERKKDAEKYRKGSTKSYTFRKSDGEYQSVCQLFFLNTLGLKGNNDKITRKAFEGAGTGSDQSTAQLNICVKDNRGSRRPVHKIDHNIIHDDIEQYQPSIPHYRREHAPLRRYLPTDLNLPEMYKRFMNTGKLNISYNTYYQAFKEMNISFAKLGNEECEVCTEFELHKKSCVCRPECLFKKKYDEHERKYKDARTAYKMDSSKAHSDAYPIFSADLQKVVMLPMIEQFKRSIFTRRLCCFNETFAPVGKMRKNLKDIAVIWHEAIAGRKDEDIASAYAMFLKSQRDARAIILWLDNCGAQNKNWTLFTMLVTLINSPEMYADSIVLKYFEPGHSFMSADTAHSKIESVFRRKRKIVYDFRDLSDCVKEAGCTVFEPQHTNFEKWVSGMSQHQMRKSENRPYLSDMVSVEFKRGKETLSFKNNHQQEDAREVAFLKASHDINSQIGKYAQPRGVEPRKKQDILSQLVPLMPESRRPFWENLPVNVKSRDLNKEVD</sequence>
<evidence type="ECO:0000313" key="3">
    <source>
        <dbReference type="Proteomes" id="UP000271974"/>
    </source>
</evidence>
<reference evidence="2 3" key="1">
    <citation type="submission" date="2019-01" db="EMBL/GenBank/DDBJ databases">
        <title>A draft genome assembly of the solar-powered sea slug Elysia chlorotica.</title>
        <authorList>
            <person name="Cai H."/>
            <person name="Li Q."/>
            <person name="Fang X."/>
            <person name="Li J."/>
            <person name="Curtis N.E."/>
            <person name="Altenburger A."/>
            <person name="Shibata T."/>
            <person name="Feng M."/>
            <person name="Maeda T."/>
            <person name="Schwartz J.A."/>
            <person name="Shigenobu S."/>
            <person name="Lundholm N."/>
            <person name="Nishiyama T."/>
            <person name="Yang H."/>
            <person name="Hasebe M."/>
            <person name="Li S."/>
            <person name="Pierce S.K."/>
            <person name="Wang J."/>
        </authorList>
    </citation>
    <scope>NUCLEOTIDE SEQUENCE [LARGE SCALE GENOMIC DNA]</scope>
    <source>
        <strain evidence="2">EC2010</strain>
        <tissue evidence="2">Whole organism of an adult</tissue>
    </source>
</reference>
<organism evidence="2 3">
    <name type="scientific">Elysia chlorotica</name>
    <name type="common">Eastern emerald elysia</name>
    <name type="synonym">Sea slug</name>
    <dbReference type="NCBI Taxonomy" id="188477"/>
    <lineage>
        <taxon>Eukaryota</taxon>
        <taxon>Metazoa</taxon>
        <taxon>Spiralia</taxon>
        <taxon>Lophotrochozoa</taxon>
        <taxon>Mollusca</taxon>
        <taxon>Gastropoda</taxon>
        <taxon>Heterobranchia</taxon>
        <taxon>Euthyneura</taxon>
        <taxon>Panpulmonata</taxon>
        <taxon>Sacoglossa</taxon>
        <taxon>Placobranchoidea</taxon>
        <taxon>Plakobranchidae</taxon>
        <taxon>Elysia</taxon>
    </lineage>
</organism>
<evidence type="ECO:0000256" key="1">
    <source>
        <dbReference type="SAM" id="MobiDB-lite"/>
    </source>
</evidence>
<proteinExistence type="predicted"/>
<dbReference type="PANTHER" id="PTHR10773:SF19">
    <property type="match status" value="1"/>
</dbReference>
<gene>
    <name evidence="2" type="ORF">EGW08_021109</name>
</gene>